<proteinExistence type="predicted"/>
<evidence type="ECO:0000313" key="2">
    <source>
        <dbReference type="EMBL" id="RRD62040.1"/>
    </source>
</evidence>
<dbReference type="RefSeq" id="WP_124751197.1">
    <property type="nucleotide sequence ID" value="NZ_RQYN01000023.1"/>
</dbReference>
<sequence>MNNIIVNFKEIVTSKYAQFKGRASRAEFWQYIIVYAIISFAFSLLMQLFGSVKALYYIVIALYCIVALVLLVPTLAVNVRRLHDIGKGGGWIFINMIPLIGGLWYLILMIKEGEPQANRFGEKPL</sequence>
<evidence type="ECO:0000256" key="1">
    <source>
        <dbReference type="SAM" id="Phobius"/>
    </source>
</evidence>
<gene>
    <name evidence="2" type="ORF">EII40_05085</name>
    <name evidence="3" type="ORF">EII41_07390</name>
</gene>
<evidence type="ECO:0000313" key="3">
    <source>
        <dbReference type="EMBL" id="RRD74885.1"/>
    </source>
</evidence>
<feature type="transmembrane region" description="Helical" evidence="1">
    <location>
        <begin position="91"/>
        <end position="110"/>
    </location>
</feature>
<feature type="transmembrane region" description="Helical" evidence="1">
    <location>
        <begin position="28"/>
        <end position="49"/>
    </location>
</feature>
<protein>
    <submittedName>
        <fullName evidence="2">DUF805 domain-containing protein</fullName>
    </submittedName>
</protein>
<dbReference type="EMBL" id="RQYS01000018">
    <property type="protein sequence ID" value="RRD62040.1"/>
    <property type="molecule type" value="Genomic_DNA"/>
</dbReference>
<dbReference type="Pfam" id="PF05656">
    <property type="entry name" value="DUF805"/>
    <property type="match status" value="1"/>
</dbReference>
<reference evidence="4 5" key="1">
    <citation type="submission" date="2018-11" db="EMBL/GenBank/DDBJ databases">
        <title>Genomes From Bacteria Associated with the Canine Oral Cavity: a Test Case for Automated Genome-Based Taxonomic Assignment.</title>
        <authorList>
            <person name="Coil D.A."/>
            <person name="Jospin G."/>
            <person name="Darling A.E."/>
            <person name="Wallis C."/>
            <person name="Davis I.J."/>
            <person name="Harris S."/>
            <person name="Eisen J.A."/>
            <person name="Holcombe L.J."/>
            <person name="O'Flynn C."/>
        </authorList>
    </citation>
    <scope>NUCLEOTIDE SEQUENCE [LARGE SCALE GENOMIC DNA]</scope>
    <source>
        <strain evidence="3 5">OH1426_COT-023</strain>
        <strain evidence="2 4">OH2617_COT-023</strain>
    </source>
</reference>
<evidence type="ECO:0000313" key="5">
    <source>
        <dbReference type="Proteomes" id="UP000279860"/>
    </source>
</evidence>
<dbReference type="OrthoDB" id="9812349at2"/>
<accession>A0A3P1XVK6</accession>
<dbReference type="Proteomes" id="UP000279860">
    <property type="component" value="Unassembled WGS sequence"/>
</dbReference>
<keyword evidence="1" id="KW-0472">Membrane</keyword>
<dbReference type="PANTHER" id="PTHR34980">
    <property type="entry name" value="INNER MEMBRANE PROTEIN-RELATED-RELATED"/>
    <property type="match status" value="1"/>
</dbReference>
<dbReference type="InterPro" id="IPR008523">
    <property type="entry name" value="DUF805"/>
</dbReference>
<evidence type="ECO:0000313" key="4">
    <source>
        <dbReference type="Proteomes" id="UP000278609"/>
    </source>
</evidence>
<keyword evidence="1" id="KW-0812">Transmembrane</keyword>
<name>A0A3P1XVK6_TANFO</name>
<feature type="transmembrane region" description="Helical" evidence="1">
    <location>
        <begin position="55"/>
        <end position="79"/>
    </location>
</feature>
<dbReference type="GO" id="GO:0005886">
    <property type="term" value="C:plasma membrane"/>
    <property type="evidence" value="ECO:0007669"/>
    <property type="project" value="TreeGrafter"/>
</dbReference>
<dbReference type="Proteomes" id="UP000278609">
    <property type="component" value="Unassembled WGS sequence"/>
</dbReference>
<comment type="caution">
    <text evidence="2">The sequence shown here is derived from an EMBL/GenBank/DDBJ whole genome shotgun (WGS) entry which is preliminary data.</text>
</comment>
<dbReference type="PANTHER" id="PTHR34980:SF2">
    <property type="entry name" value="INNER MEMBRANE PROTEIN YHAH-RELATED"/>
    <property type="match status" value="1"/>
</dbReference>
<dbReference type="AlphaFoldDB" id="A0A3P1XVK6"/>
<organism evidence="2 4">
    <name type="scientific">Tannerella forsythia</name>
    <name type="common">Bacteroides forsythus</name>
    <dbReference type="NCBI Taxonomy" id="28112"/>
    <lineage>
        <taxon>Bacteria</taxon>
        <taxon>Pseudomonadati</taxon>
        <taxon>Bacteroidota</taxon>
        <taxon>Bacteroidia</taxon>
        <taxon>Bacteroidales</taxon>
        <taxon>Tannerellaceae</taxon>
        <taxon>Tannerella</taxon>
    </lineage>
</organism>
<dbReference type="EMBL" id="RQYN01000023">
    <property type="protein sequence ID" value="RRD74885.1"/>
    <property type="molecule type" value="Genomic_DNA"/>
</dbReference>
<keyword evidence="1" id="KW-1133">Transmembrane helix</keyword>